<evidence type="ECO:0000256" key="7">
    <source>
        <dbReference type="ARBA" id="ARBA00022989"/>
    </source>
</evidence>
<evidence type="ECO:0000313" key="12">
    <source>
        <dbReference type="Proteomes" id="UP000586095"/>
    </source>
</evidence>
<proteinExistence type="inferred from homology"/>
<dbReference type="GO" id="GO:0015199">
    <property type="term" value="F:amino-acid betaine transmembrane transporter activity"/>
    <property type="evidence" value="ECO:0007669"/>
    <property type="project" value="TreeGrafter"/>
</dbReference>
<dbReference type="RefSeq" id="WP_185986881.1">
    <property type="nucleotide sequence ID" value="NZ_BAAALZ010000001.1"/>
</dbReference>
<comment type="subunit">
    <text evidence="2">Forms a complex with MdtI.</text>
</comment>
<dbReference type="Pfam" id="PF00893">
    <property type="entry name" value="Multi_Drug_Res"/>
    <property type="match status" value="1"/>
</dbReference>
<dbReference type="InterPro" id="IPR000390">
    <property type="entry name" value="Small_drug/metabolite_transptr"/>
</dbReference>
<protein>
    <recommendedName>
        <fullName evidence="3">Spermidine export protein MdtJ</fullName>
    </recommendedName>
</protein>
<dbReference type="PANTHER" id="PTHR30561:SF2">
    <property type="entry name" value="SPERMIDINE EXPORT PROTEIN MDTJ"/>
    <property type="match status" value="1"/>
</dbReference>
<feature type="transmembrane region" description="Helical" evidence="10">
    <location>
        <begin position="56"/>
        <end position="79"/>
    </location>
</feature>
<dbReference type="GO" id="GO:0005886">
    <property type="term" value="C:plasma membrane"/>
    <property type="evidence" value="ECO:0007669"/>
    <property type="project" value="UniProtKB-SubCell"/>
</dbReference>
<keyword evidence="4" id="KW-1003">Cell membrane</keyword>
<name>A0A852R790_9MICO</name>
<evidence type="ECO:0000256" key="5">
    <source>
        <dbReference type="ARBA" id="ARBA00022519"/>
    </source>
</evidence>
<comment type="caution">
    <text evidence="11">The sequence shown here is derived from an EMBL/GenBank/DDBJ whole genome shotgun (WGS) entry which is preliminary data.</text>
</comment>
<keyword evidence="8 10" id="KW-0472">Membrane</keyword>
<dbReference type="SUPFAM" id="SSF103481">
    <property type="entry name" value="Multidrug resistance efflux transporter EmrE"/>
    <property type="match status" value="1"/>
</dbReference>
<dbReference type="InterPro" id="IPR037185">
    <property type="entry name" value="EmrE-like"/>
</dbReference>
<evidence type="ECO:0000256" key="9">
    <source>
        <dbReference type="RuleBase" id="RU003942"/>
    </source>
</evidence>
<dbReference type="GO" id="GO:0031460">
    <property type="term" value="P:glycine betaine transport"/>
    <property type="evidence" value="ECO:0007669"/>
    <property type="project" value="TreeGrafter"/>
</dbReference>
<evidence type="ECO:0000256" key="3">
    <source>
        <dbReference type="ARBA" id="ARBA00021112"/>
    </source>
</evidence>
<keyword evidence="6 9" id="KW-0812">Transmembrane</keyword>
<evidence type="ECO:0000256" key="6">
    <source>
        <dbReference type="ARBA" id="ARBA00022692"/>
    </source>
</evidence>
<dbReference type="GO" id="GO:0015297">
    <property type="term" value="F:antiporter activity"/>
    <property type="evidence" value="ECO:0007669"/>
    <property type="project" value="TreeGrafter"/>
</dbReference>
<comment type="similarity">
    <text evidence="9">Belongs to the drug/metabolite transporter (DMT) superfamily. Small multidrug resistance (SMR) (TC 2.A.7.1) family.</text>
</comment>
<keyword evidence="5" id="KW-0997">Cell inner membrane</keyword>
<dbReference type="Gene3D" id="1.10.3730.20">
    <property type="match status" value="1"/>
</dbReference>
<dbReference type="AlphaFoldDB" id="A0A852R790"/>
<dbReference type="Proteomes" id="UP000586095">
    <property type="component" value="Unassembled WGS sequence"/>
</dbReference>
<feature type="transmembrane region" description="Helical" evidence="10">
    <location>
        <begin position="85"/>
        <end position="104"/>
    </location>
</feature>
<evidence type="ECO:0000256" key="1">
    <source>
        <dbReference type="ARBA" id="ARBA00004429"/>
    </source>
</evidence>
<keyword evidence="12" id="KW-1185">Reference proteome</keyword>
<dbReference type="GO" id="GO:1903711">
    <property type="term" value="P:spermidine transmembrane transport"/>
    <property type="evidence" value="ECO:0007669"/>
    <property type="project" value="TreeGrafter"/>
</dbReference>
<organism evidence="11 12">
    <name type="scientific">Leucobacter aridicollis</name>
    <dbReference type="NCBI Taxonomy" id="283878"/>
    <lineage>
        <taxon>Bacteria</taxon>
        <taxon>Bacillati</taxon>
        <taxon>Actinomycetota</taxon>
        <taxon>Actinomycetes</taxon>
        <taxon>Micrococcales</taxon>
        <taxon>Microbacteriaceae</taxon>
        <taxon>Leucobacter</taxon>
    </lineage>
</organism>
<evidence type="ECO:0000313" key="11">
    <source>
        <dbReference type="EMBL" id="NYD26778.1"/>
    </source>
</evidence>
<sequence length="116" mass="11679">MKRWLLLGSAIAAEVAGTLMLRAAVDAPAWIVGVVACYVAAFTLIGLTLRTGMPVGAVYGVWGATGVVLVAALSVLIFGEHLSPVSVAGIAVIIVGVVLVETGTHDQSAPAAERAA</sequence>
<dbReference type="GO" id="GO:0015220">
    <property type="term" value="F:choline transmembrane transporter activity"/>
    <property type="evidence" value="ECO:0007669"/>
    <property type="project" value="TreeGrafter"/>
</dbReference>
<evidence type="ECO:0000256" key="8">
    <source>
        <dbReference type="ARBA" id="ARBA00023136"/>
    </source>
</evidence>
<reference evidence="11 12" key="1">
    <citation type="submission" date="2020-07" db="EMBL/GenBank/DDBJ databases">
        <title>Sequencing the genomes of 1000 actinobacteria strains.</title>
        <authorList>
            <person name="Klenk H.-P."/>
        </authorList>
    </citation>
    <scope>NUCLEOTIDE SEQUENCE [LARGE SCALE GENOMIC DNA]</scope>
    <source>
        <strain evidence="11 12">DSM 17380</strain>
    </source>
</reference>
<dbReference type="InterPro" id="IPR045324">
    <property type="entry name" value="Small_multidrug_res"/>
</dbReference>
<gene>
    <name evidence="11" type="ORF">BJ960_001581</name>
</gene>
<accession>A0A852R790</accession>
<evidence type="ECO:0000256" key="2">
    <source>
        <dbReference type="ARBA" id="ARBA00011358"/>
    </source>
</evidence>
<dbReference type="PANTHER" id="PTHR30561">
    <property type="entry name" value="SMR FAMILY PROTON-DEPENDENT DRUG EFFLUX TRANSPORTER SUGE"/>
    <property type="match status" value="1"/>
</dbReference>
<keyword evidence="7 10" id="KW-1133">Transmembrane helix</keyword>
<dbReference type="EMBL" id="JACCBD010000001">
    <property type="protein sequence ID" value="NYD26778.1"/>
    <property type="molecule type" value="Genomic_DNA"/>
</dbReference>
<evidence type="ECO:0000256" key="4">
    <source>
        <dbReference type="ARBA" id="ARBA00022475"/>
    </source>
</evidence>
<feature type="transmembrane region" description="Helical" evidence="10">
    <location>
        <begin position="27"/>
        <end position="49"/>
    </location>
</feature>
<comment type="subcellular location">
    <subcellularLocation>
        <location evidence="1">Cell inner membrane</location>
        <topology evidence="1">Multi-pass membrane protein</topology>
    </subcellularLocation>
    <subcellularLocation>
        <location evidence="9">Cell membrane</location>
        <topology evidence="9">Multi-pass membrane protein</topology>
    </subcellularLocation>
</comment>
<evidence type="ECO:0000256" key="10">
    <source>
        <dbReference type="SAM" id="Phobius"/>
    </source>
</evidence>